<name>A0A5N6H0K5_ASPFL</name>
<dbReference type="Proteomes" id="UP000325434">
    <property type="component" value="Unassembled WGS sequence"/>
</dbReference>
<reference evidence="1" key="1">
    <citation type="submission" date="2019-04" db="EMBL/GenBank/DDBJ databases">
        <title>Friends and foes A comparative genomics study of 23 Aspergillus species from section Flavi.</title>
        <authorList>
            <consortium name="DOE Joint Genome Institute"/>
            <person name="Kjaerbolling I."/>
            <person name="Vesth T."/>
            <person name="Frisvad J.C."/>
            <person name="Nybo J.L."/>
            <person name="Theobald S."/>
            <person name="Kildgaard S."/>
            <person name="Isbrandt T."/>
            <person name="Kuo A."/>
            <person name="Sato A."/>
            <person name="Lyhne E.K."/>
            <person name="Kogle M.E."/>
            <person name="Wiebenga A."/>
            <person name="Kun R.S."/>
            <person name="Lubbers R.J."/>
            <person name="Makela M.R."/>
            <person name="Barry K."/>
            <person name="Chovatia M."/>
            <person name="Clum A."/>
            <person name="Daum C."/>
            <person name="Haridas S."/>
            <person name="He G."/>
            <person name="LaButti K."/>
            <person name="Lipzen A."/>
            <person name="Mondo S."/>
            <person name="Riley R."/>
            <person name="Salamov A."/>
            <person name="Simmons B.A."/>
            <person name="Magnuson J.K."/>
            <person name="Henrissat B."/>
            <person name="Mortensen U.H."/>
            <person name="Larsen T.O."/>
            <person name="Devries R.P."/>
            <person name="Grigoriev I.V."/>
            <person name="Machida M."/>
            <person name="Baker S.E."/>
            <person name="Andersen M.R."/>
        </authorList>
    </citation>
    <scope>NUCLEOTIDE SEQUENCE [LARGE SCALE GENOMIC DNA]</scope>
    <source>
        <strain evidence="1">CBS 121.62</strain>
    </source>
</reference>
<dbReference type="EMBL" id="ML734583">
    <property type="protein sequence ID" value="KAB8248036.1"/>
    <property type="molecule type" value="Genomic_DNA"/>
</dbReference>
<sequence length="53" mass="6310">MYNFHSVEMSDQGFHHMDGRLSFLTSPQRSLLVKQTGREAIKWYVKPQRIVMQ</sequence>
<evidence type="ECO:0000313" key="1">
    <source>
        <dbReference type="EMBL" id="KAB8248036.1"/>
    </source>
</evidence>
<dbReference type="AlphaFoldDB" id="A0A5N6H0K5"/>
<gene>
    <name evidence="1" type="ORF">BDV35DRAFT_348899</name>
</gene>
<protein>
    <submittedName>
        <fullName evidence="1">Uncharacterized protein</fullName>
    </submittedName>
</protein>
<proteinExistence type="predicted"/>
<organism evidence="1">
    <name type="scientific">Aspergillus flavus</name>
    <dbReference type="NCBI Taxonomy" id="5059"/>
    <lineage>
        <taxon>Eukaryota</taxon>
        <taxon>Fungi</taxon>
        <taxon>Dikarya</taxon>
        <taxon>Ascomycota</taxon>
        <taxon>Pezizomycotina</taxon>
        <taxon>Eurotiomycetes</taxon>
        <taxon>Eurotiomycetidae</taxon>
        <taxon>Eurotiales</taxon>
        <taxon>Aspergillaceae</taxon>
        <taxon>Aspergillus</taxon>
        <taxon>Aspergillus subgen. Circumdati</taxon>
    </lineage>
</organism>
<accession>A0A5N6H0K5</accession>